<name>A0A4Z2JE11_9TELE</name>
<evidence type="ECO:0000313" key="1">
    <source>
        <dbReference type="EMBL" id="TNN87898.1"/>
    </source>
</evidence>
<accession>A0A4Z2JE11</accession>
<proteinExistence type="predicted"/>
<sequence length="81" mass="8675">MDPSTKPAAKDEHPNAGLHIACGRSGGAGLYPGLCSGRGIHPTTKAVVCAEIRSKPGLRTDDERCGTYTVTIRLWTMFDFL</sequence>
<dbReference type="AlphaFoldDB" id="A0A4Z2JE11"/>
<reference evidence="1 2" key="1">
    <citation type="submission" date="2019-03" db="EMBL/GenBank/DDBJ databases">
        <title>First draft genome of Liparis tanakae, snailfish: a comprehensive survey of snailfish specific genes.</title>
        <authorList>
            <person name="Kim W."/>
            <person name="Song I."/>
            <person name="Jeong J.-H."/>
            <person name="Kim D."/>
            <person name="Kim S."/>
            <person name="Ryu S."/>
            <person name="Song J.Y."/>
            <person name="Lee S.K."/>
        </authorList>
    </citation>
    <scope>NUCLEOTIDE SEQUENCE [LARGE SCALE GENOMIC DNA]</scope>
    <source>
        <tissue evidence="1">Muscle</tissue>
    </source>
</reference>
<dbReference type="Proteomes" id="UP000314294">
    <property type="component" value="Unassembled WGS sequence"/>
</dbReference>
<comment type="caution">
    <text evidence="1">The sequence shown here is derived from an EMBL/GenBank/DDBJ whole genome shotgun (WGS) entry which is preliminary data.</text>
</comment>
<keyword evidence="2" id="KW-1185">Reference proteome</keyword>
<gene>
    <name evidence="1" type="ORF">EYF80_001862</name>
</gene>
<evidence type="ECO:0000313" key="2">
    <source>
        <dbReference type="Proteomes" id="UP000314294"/>
    </source>
</evidence>
<protein>
    <submittedName>
        <fullName evidence="1">Uncharacterized protein</fullName>
    </submittedName>
</protein>
<organism evidence="1 2">
    <name type="scientific">Liparis tanakae</name>
    <name type="common">Tanaka's snailfish</name>
    <dbReference type="NCBI Taxonomy" id="230148"/>
    <lineage>
        <taxon>Eukaryota</taxon>
        <taxon>Metazoa</taxon>
        <taxon>Chordata</taxon>
        <taxon>Craniata</taxon>
        <taxon>Vertebrata</taxon>
        <taxon>Euteleostomi</taxon>
        <taxon>Actinopterygii</taxon>
        <taxon>Neopterygii</taxon>
        <taxon>Teleostei</taxon>
        <taxon>Neoteleostei</taxon>
        <taxon>Acanthomorphata</taxon>
        <taxon>Eupercaria</taxon>
        <taxon>Perciformes</taxon>
        <taxon>Cottioidei</taxon>
        <taxon>Cottales</taxon>
        <taxon>Liparidae</taxon>
        <taxon>Liparis</taxon>
    </lineage>
</organism>
<dbReference type="EMBL" id="SRLO01000008">
    <property type="protein sequence ID" value="TNN87898.1"/>
    <property type="molecule type" value="Genomic_DNA"/>
</dbReference>